<evidence type="ECO:0000313" key="2">
    <source>
        <dbReference type="Proteomes" id="UP001562425"/>
    </source>
</evidence>
<protein>
    <submittedName>
        <fullName evidence="1">Uncharacterized protein</fullName>
    </submittedName>
</protein>
<gene>
    <name evidence="1" type="ORF">pipiens_003063</name>
</gene>
<dbReference type="AlphaFoldDB" id="A0ABD1D446"/>
<dbReference type="EMBL" id="JBEHCU010007613">
    <property type="protein sequence ID" value="KAL1394403.1"/>
    <property type="molecule type" value="Genomic_DNA"/>
</dbReference>
<sequence length="87" mass="9894">MMIQFNFLHVVTSTDRNDGGKFVPFGQHVFNLRNGSTCFFQYKLHCLLISDINTESRMGSGNKEQGNEHTKGACPLPKKELVFAMRQ</sequence>
<name>A0ABD1D446_CULPP</name>
<dbReference type="Proteomes" id="UP001562425">
    <property type="component" value="Unassembled WGS sequence"/>
</dbReference>
<reference evidence="1 2" key="1">
    <citation type="submission" date="2024-05" db="EMBL/GenBank/DDBJ databases">
        <title>Culex pipiens pipiens assembly and annotation.</title>
        <authorList>
            <person name="Alout H."/>
            <person name="Durand T."/>
        </authorList>
    </citation>
    <scope>NUCLEOTIDE SEQUENCE [LARGE SCALE GENOMIC DNA]</scope>
    <source>
        <strain evidence="1">HA-2024</strain>
        <tissue evidence="1">Whole body</tissue>
    </source>
</reference>
<organism evidence="1 2">
    <name type="scientific">Culex pipiens pipiens</name>
    <name type="common">Northern house mosquito</name>
    <dbReference type="NCBI Taxonomy" id="38569"/>
    <lineage>
        <taxon>Eukaryota</taxon>
        <taxon>Metazoa</taxon>
        <taxon>Ecdysozoa</taxon>
        <taxon>Arthropoda</taxon>
        <taxon>Hexapoda</taxon>
        <taxon>Insecta</taxon>
        <taxon>Pterygota</taxon>
        <taxon>Neoptera</taxon>
        <taxon>Endopterygota</taxon>
        <taxon>Diptera</taxon>
        <taxon>Nematocera</taxon>
        <taxon>Culicoidea</taxon>
        <taxon>Culicidae</taxon>
        <taxon>Culicinae</taxon>
        <taxon>Culicini</taxon>
        <taxon>Culex</taxon>
        <taxon>Culex</taxon>
    </lineage>
</organism>
<comment type="caution">
    <text evidence="1">The sequence shown here is derived from an EMBL/GenBank/DDBJ whole genome shotgun (WGS) entry which is preliminary data.</text>
</comment>
<evidence type="ECO:0000313" key="1">
    <source>
        <dbReference type="EMBL" id="KAL1394403.1"/>
    </source>
</evidence>
<proteinExistence type="predicted"/>
<accession>A0ABD1D446</accession>
<keyword evidence="2" id="KW-1185">Reference proteome</keyword>